<evidence type="ECO:0000259" key="2">
    <source>
        <dbReference type="Pfam" id="PF06283"/>
    </source>
</evidence>
<reference evidence="3 4" key="1">
    <citation type="submission" date="2019-07" db="EMBL/GenBank/DDBJ databases">
        <authorList>
            <person name="Kim J."/>
        </authorList>
    </citation>
    <scope>NUCLEOTIDE SEQUENCE [LARGE SCALE GENOMIC DNA]</scope>
    <source>
        <strain evidence="4">dk17</strain>
    </source>
</reference>
<organism evidence="3 4">
    <name type="scientific">Mucilaginibacter pallidiroseus</name>
    <dbReference type="NCBI Taxonomy" id="2599295"/>
    <lineage>
        <taxon>Bacteria</taxon>
        <taxon>Pseudomonadati</taxon>
        <taxon>Bacteroidota</taxon>
        <taxon>Sphingobacteriia</taxon>
        <taxon>Sphingobacteriales</taxon>
        <taxon>Sphingobacteriaceae</taxon>
        <taxon>Mucilaginibacter</taxon>
    </lineage>
</organism>
<dbReference type="RefSeq" id="WP_146379972.1">
    <property type="nucleotide sequence ID" value="NZ_VOEJ01000001.1"/>
</dbReference>
<dbReference type="PANTHER" id="PTHR40469:SF2">
    <property type="entry name" value="GALACTOSE-BINDING DOMAIN-LIKE SUPERFAMILY PROTEIN"/>
    <property type="match status" value="1"/>
</dbReference>
<protein>
    <submittedName>
        <fullName evidence="3">ThuA domain-containing protein</fullName>
    </submittedName>
</protein>
<name>A0A563UIF2_9SPHI</name>
<dbReference type="InterPro" id="IPR029010">
    <property type="entry name" value="ThuA-like"/>
</dbReference>
<dbReference type="InterPro" id="IPR029062">
    <property type="entry name" value="Class_I_gatase-like"/>
</dbReference>
<feature type="domain" description="ThuA-like" evidence="2">
    <location>
        <begin position="35"/>
        <end position="245"/>
    </location>
</feature>
<dbReference type="Pfam" id="PF06283">
    <property type="entry name" value="ThuA"/>
    <property type="match status" value="1"/>
</dbReference>
<keyword evidence="1" id="KW-0732">Signal</keyword>
<dbReference type="SUPFAM" id="SSF52317">
    <property type="entry name" value="Class I glutamine amidotransferase-like"/>
    <property type="match status" value="1"/>
</dbReference>
<dbReference type="EMBL" id="VOEJ01000001">
    <property type="protein sequence ID" value="TWR31073.1"/>
    <property type="molecule type" value="Genomic_DNA"/>
</dbReference>
<sequence length="248" mass="27624">MKIIKGLILSVAVGFASLACNADGGKKTGVAAKSKILVFSKTAGFHHNSIAVGVPAIIKLGQQNKFNVDTTTDATKFTEANLKQYKAVVFLSTTGDVLNNNEQKAFEQYIKAGGGFVGVHAATDTEYDWQWYGNLVGAYFKSHPEQQNADLLVVDRNFIATKHLPAVWKRFDEWYNYKWIANDLHVLIKIDEKSYKGGENGDNHPMAWYHNYDGGRAFYTEMGHTDESYSDPVYLKHLLGGIQYAMGK</sequence>
<dbReference type="Proteomes" id="UP000320042">
    <property type="component" value="Unassembled WGS sequence"/>
</dbReference>
<proteinExistence type="predicted"/>
<evidence type="ECO:0000313" key="4">
    <source>
        <dbReference type="Proteomes" id="UP000320042"/>
    </source>
</evidence>
<keyword evidence="4" id="KW-1185">Reference proteome</keyword>
<evidence type="ECO:0000256" key="1">
    <source>
        <dbReference type="SAM" id="SignalP"/>
    </source>
</evidence>
<evidence type="ECO:0000313" key="3">
    <source>
        <dbReference type="EMBL" id="TWR31073.1"/>
    </source>
</evidence>
<dbReference type="OrthoDB" id="9816308at2"/>
<dbReference type="AlphaFoldDB" id="A0A563UIF2"/>
<dbReference type="PANTHER" id="PTHR40469">
    <property type="entry name" value="SECRETED GLYCOSYL HYDROLASE"/>
    <property type="match status" value="1"/>
</dbReference>
<dbReference type="PROSITE" id="PS51257">
    <property type="entry name" value="PROKAR_LIPOPROTEIN"/>
    <property type="match status" value="1"/>
</dbReference>
<dbReference type="Gene3D" id="3.40.50.880">
    <property type="match status" value="1"/>
</dbReference>
<comment type="caution">
    <text evidence="3">The sequence shown here is derived from an EMBL/GenBank/DDBJ whole genome shotgun (WGS) entry which is preliminary data.</text>
</comment>
<feature type="signal peptide" evidence="1">
    <location>
        <begin position="1"/>
        <end position="22"/>
    </location>
</feature>
<gene>
    <name evidence="3" type="ORF">FPZ43_00905</name>
</gene>
<accession>A0A563UIF2</accession>
<feature type="chain" id="PRO_5021794148" evidence="1">
    <location>
        <begin position="23"/>
        <end position="248"/>
    </location>
</feature>